<dbReference type="EMBL" id="RJJQ01000015">
    <property type="protein sequence ID" value="RNI20744.1"/>
    <property type="molecule type" value="Genomic_DNA"/>
</dbReference>
<reference evidence="1 2" key="1">
    <citation type="submission" date="2018-11" db="EMBL/GenBank/DDBJ databases">
        <title>Draft genome of Simplicispira Flexivirga sp. BO-16.</title>
        <authorList>
            <person name="Im W.T."/>
        </authorList>
    </citation>
    <scope>NUCLEOTIDE SEQUENCE [LARGE SCALE GENOMIC DNA]</scope>
    <source>
        <strain evidence="1 2">BO-16</strain>
    </source>
</reference>
<protein>
    <recommendedName>
        <fullName evidence="3">Diguanylate cyclase</fullName>
    </recommendedName>
</protein>
<sequence>MTNLHTKTAARPLEELETSVLFDVASQAATELGGTYIWLEDHACDVQEAHRWRDADSQLQLERRALHPDDRTSVIAAVRRWGSERRRLDEQHGLR</sequence>
<evidence type="ECO:0000313" key="2">
    <source>
        <dbReference type="Proteomes" id="UP000271678"/>
    </source>
</evidence>
<comment type="caution">
    <text evidence="1">The sequence shown here is derived from an EMBL/GenBank/DDBJ whole genome shotgun (WGS) entry which is preliminary data.</text>
</comment>
<dbReference type="AlphaFoldDB" id="A0A3M9M5A9"/>
<evidence type="ECO:0000313" key="1">
    <source>
        <dbReference type="EMBL" id="RNI20744.1"/>
    </source>
</evidence>
<keyword evidence="2" id="KW-1185">Reference proteome</keyword>
<accession>A0A3M9M5A9</accession>
<organism evidence="1 2">
    <name type="scientific">Flexivirga caeni</name>
    <dbReference type="NCBI Taxonomy" id="2294115"/>
    <lineage>
        <taxon>Bacteria</taxon>
        <taxon>Bacillati</taxon>
        <taxon>Actinomycetota</taxon>
        <taxon>Actinomycetes</taxon>
        <taxon>Micrococcales</taxon>
        <taxon>Dermacoccaceae</taxon>
        <taxon>Flexivirga</taxon>
    </lineage>
</organism>
<evidence type="ECO:0008006" key="3">
    <source>
        <dbReference type="Google" id="ProtNLM"/>
    </source>
</evidence>
<dbReference type="Proteomes" id="UP000271678">
    <property type="component" value="Unassembled WGS sequence"/>
</dbReference>
<dbReference type="OrthoDB" id="3236270at2"/>
<proteinExistence type="predicted"/>
<name>A0A3M9M5A9_9MICO</name>
<gene>
    <name evidence="1" type="ORF">EFY87_14295</name>
</gene>
<dbReference type="RefSeq" id="WP_123272154.1">
    <property type="nucleotide sequence ID" value="NZ_RJJQ01000015.1"/>
</dbReference>